<name>A0AAW5BY93_9FIRM</name>
<evidence type="ECO:0000259" key="5">
    <source>
        <dbReference type="SMART" id="SM00849"/>
    </source>
</evidence>
<comment type="caution">
    <text evidence="6">The sequence shown here is derived from an EMBL/GenBank/DDBJ whole genome shotgun (WGS) entry which is preliminary data.</text>
</comment>
<comment type="cofactor">
    <cofactor evidence="1">
        <name>Zn(2+)</name>
        <dbReference type="ChEBI" id="CHEBI:29105"/>
    </cofactor>
</comment>
<keyword evidence="3" id="KW-0378">Hydrolase</keyword>
<dbReference type="Gene3D" id="3.60.15.10">
    <property type="entry name" value="Ribonuclease Z/Hydroxyacylglutathione hydrolase-like"/>
    <property type="match status" value="1"/>
</dbReference>
<dbReference type="EMBL" id="JAAITT010000034">
    <property type="protein sequence ID" value="NSJ51070.1"/>
    <property type="molecule type" value="Genomic_DNA"/>
</dbReference>
<dbReference type="RefSeq" id="WP_118708462.1">
    <property type="nucleotide sequence ID" value="NZ_JAAITT010000034.1"/>
</dbReference>
<sequence length="213" mass="23257">MNDMRVKTCVLGAVSTNCFLVYHDATKEAVIIDPADNAHYILNKCSELGISPKAVLLTHGHFDHIMAAEDIRRTFHIKIYASETEDAMLADGGLNMSGSWGGMQVSFHADVLLKDGDGLDLIGFGWKVIGTPGHTSGSVCYYVPEEEVVFAGDTLFCESYGRTDLPTGSSRQIVDSIITKLFPLPDDTMVYPGHGEPTTIGHEKQSNPIAFYR</sequence>
<dbReference type="PANTHER" id="PTHR46233">
    <property type="entry name" value="HYDROXYACYLGLUTATHIONE HYDROLASE GLOC"/>
    <property type="match status" value="1"/>
</dbReference>
<evidence type="ECO:0000256" key="4">
    <source>
        <dbReference type="ARBA" id="ARBA00022833"/>
    </source>
</evidence>
<reference evidence="6" key="3">
    <citation type="submission" date="2022-01" db="EMBL/GenBank/DDBJ databases">
        <title>Collection of gut derived symbiotic bacterial strains cultured from healthy donors.</title>
        <authorList>
            <person name="Lin H."/>
            <person name="Kohout C."/>
            <person name="Waligurski E."/>
            <person name="Pamer E.G."/>
        </authorList>
    </citation>
    <scope>NUCLEOTIDE SEQUENCE</scope>
    <source>
        <strain evidence="6">DFI.6.55</strain>
    </source>
</reference>
<dbReference type="InterPro" id="IPR051453">
    <property type="entry name" value="MBL_Glyoxalase_II"/>
</dbReference>
<dbReference type="PANTHER" id="PTHR46233:SF3">
    <property type="entry name" value="HYDROXYACYLGLUTATHIONE HYDROLASE GLOC"/>
    <property type="match status" value="1"/>
</dbReference>
<reference evidence="7" key="2">
    <citation type="submission" date="2020-02" db="EMBL/GenBank/DDBJ databases">
        <authorList>
            <person name="Littmann E."/>
            <person name="Sorbara M."/>
        </authorList>
    </citation>
    <scope>NUCLEOTIDE SEQUENCE</scope>
    <source>
        <strain evidence="7">MSK.1.17</strain>
    </source>
</reference>
<dbReference type="Proteomes" id="UP001299608">
    <property type="component" value="Unassembled WGS sequence"/>
</dbReference>
<evidence type="ECO:0000313" key="6">
    <source>
        <dbReference type="EMBL" id="MCG4746830.1"/>
    </source>
</evidence>
<dbReference type="GO" id="GO:0016787">
    <property type="term" value="F:hydrolase activity"/>
    <property type="evidence" value="ECO:0007669"/>
    <property type="project" value="UniProtKB-KW"/>
</dbReference>
<accession>A0AAW5BY93</accession>
<dbReference type="InterPro" id="IPR036866">
    <property type="entry name" value="RibonucZ/Hydroxyglut_hydro"/>
</dbReference>
<dbReference type="CDD" id="cd06262">
    <property type="entry name" value="metallo-hydrolase-like_MBL-fold"/>
    <property type="match status" value="1"/>
</dbReference>
<keyword evidence="8" id="KW-1185">Reference proteome</keyword>
<dbReference type="Pfam" id="PF00753">
    <property type="entry name" value="Lactamase_B"/>
    <property type="match status" value="1"/>
</dbReference>
<dbReference type="AlphaFoldDB" id="A0AAW5BY93"/>
<evidence type="ECO:0000313" key="8">
    <source>
        <dbReference type="Proteomes" id="UP000669239"/>
    </source>
</evidence>
<evidence type="ECO:0000313" key="7">
    <source>
        <dbReference type="EMBL" id="NSJ51070.1"/>
    </source>
</evidence>
<evidence type="ECO:0000256" key="2">
    <source>
        <dbReference type="ARBA" id="ARBA00022723"/>
    </source>
</evidence>
<dbReference type="InterPro" id="IPR001279">
    <property type="entry name" value="Metallo-B-lactamas"/>
</dbReference>
<dbReference type="GO" id="GO:0046872">
    <property type="term" value="F:metal ion binding"/>
    <property type="evidence" value="ECO:0007669"/>
    <property type="project" value="UniProtKB-KW"/>
</dbReference>
<dbReference type="Proteomes" id="UP000669239">
    <property type="component" value="Unassembled WGS sequence"/>
</dbReference>
<dbReference type="EMBL" id="JAKNGE010000018">
    <property type="protein sequence ID" value="MCG4746830.1"/>
    <property type="molecule type" value="Genomic_DNA"/>
</dbReference>
<gene>
    <name evidence="7" type="ORF">G5B36_20490</name>
    <name evidence="6" type="ORF">L0N08_15510</name>
</gene>
<organism evidence="6 9">
    <name type="scientific">Enterocloster aldenensis</name>
    <dbReference type="NCBI Taxonomy" id="358742"/>
    <lineage>
        <taxon>Bacteria</taxon>
        <taxon>Bacillati</taxon>
        <taxon>Bacillota</taxon>
        <taxon>Clostridia</taxon>
        <taxon>Lachnospirales</taxon>
        <taxon>Lachnospiraceae</taxon>
        <taxon>Enterocloster</taxon>
    </lineage>
</organism>
<protein>
    <submittedName>
        <fullName evidence="6">MBL fold metallo-hydrolase</fullName>
    </submittedName>
</protein>
<keyword evidence="4" id="KW-0862">Zinc</keyword>
<evidence type="ECO:0000256" key="3">
    <source>
        <dbReference type="ARBA" id="ARBA00022801"/>
    </source>
</evidence>
<proteinExistence type="predicted"/>
<dbReference type="SMART" id="SM00849">
    <property type="entry name" value="Lactamase_B"/>
    <property type="match status" value="1"/>
</dbReference>
<dbReference type="SUPFAM" id="SSF56281">
    <property type="entry name" value="Metallo-hydrolase/oxidoreductase"/>
    <property type="match status" value="1"/>
</dbReference>
<keyword evidence="2" id="KW-0479">Metal-binding</keyword>
<evidence type="ECO:0000313" key="9">
    <source>
        <dbReference type="Proteomes" id="UP001299608"/>
    </source>
</evidence>
<reference evidence="7 8" key="1">
    <citation type="journal article" date="2020" name="Cell Host Microbe">
        <title>Functional and Genomic Variation between Human-Derived Isolates of Lachnospiraceae Reveals Inter- and Intra-Species Diversity.</title>
        <authorList>
            <person name="Sorbara M.T."/>
            <person name="Littmann E.R."/>
            <person name="Fontana E."/>
            <person name="Moody T.U."/>
            <person name="Kohout C.E."/>
            <person name="Gjonbalaj M."/>
            <person name="Eaton V."/>
            <person name="Seok R."/>
            <person name="Leiner I.M."/>
            <person name="Pamer E.G."/>
        </authorList>
    </citation>
    <scope>NUCLEOTIDE SEQUENCE [LARGE SCALE GENOMIC DNA]</scope>
    <source>
        <strain evidence="7 8">MSK.1.17</strain>
    </source>
</reference>
<feature type="domain" description="Metallo-beta-lactamase" evidence="5">
    <location>
        <begin position="15"/>
        <end position="194"/>
    </location>
</feature>
<evidence type="ECO:0000256" key="1">
    <source>
        <dbReference type="ARBA" id="ARBA00001947"/>
    </source>
</evidence>